<reference evidence="2" key="1">
    <citation type="journal article" date="2015" name="Genome Announc.">
        <title>Draft Genome Sequence of Bacteroidales Strain TBC1, a Novel Isolate from a Methanogenic Wastewater Treatment System.</title>
        <authorList>
            <person name="Tourlousse D.M."/>
            <person name="Matsuura N."/>
            <person name="Sun L."/>
            <person name="Toyonaga M."/>
            <person name="Kuroda K."/>
            <person name="Ohashi A."/>
            <person name="Cruz R."/>
            <person name="Yamaguchi T."/>
            <person name="Sekiguchi Y."/>
        </authorList>
    </citation>
    <scope>NUCLEOTIDE SEQUENCE [LARGE SCALE GENOMIC DNA]</scope>
    <source>
        <strain evidence="2">TBC1</strain>
    </source>
</reference>
<proteinExistence type="predicted"/>
<keyword evidence="1" id="KW-0812">Transmembrane</keyword>
<keyword evidence="1" id="KW-1133">Transmembrane helix</keyword>
<evidence type="ECO:0000313" key="3">
    <source>
        <dbReference type="Proteomes" id="UP000053091"/>
    </source>
</evidence>
<evidence type="ECO:0000313" key="2">
    <source>
        <dbReference type="EMBL" id="GAP43481.1"/>
    </source>
</evidence>
<protein>
    <submittedName>
        <fullName evidence="2">Uncharacterized protein</fullName>
    </submittedName>
</protein>
<accession>A0A0S7C2U2</accession>
<dbReference type="EMBL" id="DF968182">
    <property type="protein sequence ID" value="GAP43481.1"/>
    <property type="molecule type" value="Genomic_DNA"/>
</dbReference>
<organism evidence="2">
    <name type="scientific">Lentimicrobium saccharophilum</name>
    <dbReference type="NCBI Taxonomy" id="1678841"/>
    <lineage>
        <taxon>Bacteria</taxon>
        <taxon>Pseudomonadati</taxon>
        <taxon>Bacteroidota</taxon>
        <taxon>Bacteroidia</taxon>
        <taxon>Bacteroidales</taxon>
        <taxon>Lentimicrobiaceae</taxon>
        <taxon>Lentimicrobium</taxon>
    </lineage>
</organism>
<keyword evidence="1" id="KW-0472">Membrane</keyword>
<dbReference type="AlphaFoldDB" id="A0A0S7C2U2"/>
<evidence type="ECO:0000256" key="1">
    <source>
        <dbReference type="SAM" id="Phobius"/>
    </source>
</evidence>
<keyword evidence="3" id="KW-1185">Reference proteome</keyword>
<dbReference type="Proteomes" id="UP000053091">
    <property type="component" value="Unassembled WGS sequence"/>
</dbReference>
<name>A0A0S7C2U2_9BACT</name>
<feature type="transmembrane region" description="Helical" evidence="1">
    <location>
        <begin position="44"/>
        <end position="67"/>
    </location>
</feature>
<sequence length="78" mass="9367">MLIRLRKLNFLRIRQGKILWQRYEIELSEVVPFARQQLSIYKKLMFVCGMFISVQPSYCIFAAHIIIQVFTLQIIQPH</sequence>
<gene>
    <name evidence="2" type="ORF">TBC1_111634</name>
</gene>
<dbReference type="STRING" id="1678841.TBC1_111634"/>